<reference evidence="2 3" key="1">
    <citation type="submission" date="2022-03" db="EMBL/GenBank/DDBJ databases">
        <authorList>
            <person name="Macdonald S."/>
            <person name="Ahmed S."/>
            <person name="Newling K."/>
        </authorList>
    </citation>
    <scope>NUCLEOTIDE SEQUENCE [LARGE SCALE GENOMIC DNA]</scope>
</reference>
<evidence type="ECO:0000256" key="1">
    <source>
        <dbReference type="SAM" id="MobiDB-lite"/>
    </source>
</evidence>
<evidence type="ECO:0000313" key="3">
    <source>
        <dbReference type="Proteomes" id="UP001642260"/>
    </source>
</evidence>
<proteinExistence type="predicted"/>
<accession>A0ABC8LUL1</accession>
<protein>
    <submittedName>
        <fullName evidence="2">Uncharacterized protein</fullName>
    </submittedName>
</protein>
<organism evidence="2 3">
    <name type="scientific">Eruca vesicaria subsp. sativa</name>
    <name type="common">Garden rocket</name>
    <name type="synonym">Eruca sativa</name>
    <dbReference type="NCBI Taxonomy" id="29727"/>
    <lineage>
        <taxon>Eukaryota</taxon>
        <taxon>Viridiplantae</taxon>
        <taxon>Streptophyta</taxon>
        <taxon>Embryophyta</taxon>
        <taxon>Tracheophyta</taxon>
        <taxon>Spermatophyta</taxon>
        <taxon>Magnoliopsida</taxon>
        <taxon>eudicotyledons</taxon>
        <taxon>Gunneridae</taxon>
        <taxon>Pentapetalae</taxon>
        <taxon>rosids</taxon>
        <taxon>malvids</taxon>
        <taxon>Brassicales</taxon>
        <taxon>Brassicaceae</taxon>
        <taxon>Brassiceae</taxon>
        <taxon>Eruca</taxon>
    </lineage>
</organism>
<dbReference type="Proteomes" id="UP001642260">
    <property type="component" value="Unassembled WGS sequence"/>
</dbReference>
<sequence>MEGSSKNNKRKKVEEHMTKNKKRHVINNIINLNSEGKKIDENRSSGSTEESGQESFGVFEFPWMKESMISTSLDWSLPGSPYPGIDDGNDIFEGISLLSLPVKRVSNDMLEFEAFEFIWTSNSD</sequence>
<dbReference type="EMBL" id="CAKOAT010739598">
    <property type="protein sequence ID" value="CAH8387123.1"/>
    <property type="molecule type" value="Genomic_DNA"/>
</dbReference>
<feature type="region of interest" description="Disordered" evidence="1">
    <location>
        <begin position="1"/>
        <end position="20"/>
    </location>
</feature>
<comment type="caution">
    <text evidence="2">The sequence shown here is derived from an EMBL/GenBank/DDBJ whole genome shotgun (WGS) entry which is preliminary data.</text>
</comment>
<name>A0ABC8LUL1_ERUVS</name>
<feature type="compositionally biased region" description="Low complexity" evidence="1">
    <location>
        <begin position="44"/>
        <end position="54"/>
    </location>
</feature>
<dbReference type="AlphaFoldDB" id="A0ABC8LUL1"/>
<feature type="region of interest" description="Disordered" evidence="1">
    <location>
        <begin position="33"/>
        <end position="54"/>
    </location>
</feature>
<evidence type="ECO:0000313" key="2">
    <source>
        <dbReference type="EMBL" id="CAH8387123.1"/>
    </source>
</evidence>
<gene>
    <name evidence="2" type="ORF">ERUC_LOCUS39606</name>
</gene>
<keyword evidence="3" id="KW-1185">Reference proteome</keyword>